<dbReference type="EMBL" id="BGZK01000247">
    <property type="protein sequence ID" value="GBP31542.1"/>
    <property type="molecule type" value="Genomic_DNA"/>
</dbReference>
<organism evidence="1 2">
    <name type="scientific">Eumeta variegata</name>
    <name type="common">Bagworm moth</name>
    <name type="synonym">Eumeta japonica</name>
    <dbReference type="NCBI Taxonomy" id="151549"/>
    <lineage>
        <taxon>Eukaryota</taxon>
        <taxon>Metazoa</taxon>
        <taxon>Ecdysozoa</taxon>
        <taxon>Arthropoda</taxon>
        <taxon>Hexapoda</taxon>
        <taxon>Insecta</taxon>
        <taxon>Pterygota</taxon>
        <taxon>Neoptera</taxon>
        <taxon>Endopterygota</taxon>
        <taxon>Lepidoptera</taxon>
        <taxon>Glossata</taxon>
        <taxon>Ditrysia</taxon>
        <taxon>Tineoidea</taxon>
        <taxon>Psychidae</taxon>
        <taxon>Oiketicinae</taxon>
        <taxon>Eumeta</taxon>
    </lineage>
</organism>
<evidence type="ECO:0000313" key="2">
    <source>
        <dbReference type="Proteomes" id="UP000299102"/>
    </source>
</evidence>
<accession>A0A4C1V012</accession>
<reference evidence="1 2" key="1">
    <citation type="journal article" date="2019" name="Commun. Biol.">
        <title>The bagworm genome reveals a unique fibroin gene that provides high tensile strength.</title>
        <authorList>
            <person name="Kono N."/>
            <person name="Nakamura H."/>
            <person name="Ohtoshi R."/>
            <person name="Tomita M."/>
            <person name="Numata K."/>
            <person name="Arakawa K."/>
        </authorList>
    </citation>
    <scope>NUCLEOTIDE SEQUENCE [LARGE SCALE GENOMIC DNA]</scope>
</reference>
<protein>
    <submittedName>
        <fullName evidence="1">Uncharacterized protein</fullName>
    </submittedName>
</protein>
<name>A0A4C1V012_EUMVA</name>
<proteinExistence type="predicted"/>
<dbReference type="Proteomes" id="UP000299102">
    <property type="component" value="Unassembled WGS sequence"/>
</dbReference>
<evidence type="ECO:0000313" key="1">
    <source>
        <dbReference type="EMBL" id="GBP31542.1"/>
    </source>
</evidence>
<gene>
    <name evidence="1" type="ORF">EVAR_84654_1</name>
</gene>
<dbReference type="AlphaFoldDB" id="A0A4C1V012"/>
<comment type="caution">
    <text evidence="1">The sequence shown here is derived from an EMBL/GenBank/DDBJ whole genome shotgun (WGS) entry which is preliminary data.</text>
</comment>
<sequence length="124" mass="13779">MEYISCSLALLSALEEVAAREALVTSRKPLPLNVILSIVRFIPRLNSEEKSLWKLQDISIVFTESYSSSLSLPFENSVKIRRAGRQKGRTGAGLARRPPDVTSTLHEILKLCLGSSAKRVKIQK</sequence>
<keyword evidence="2" id="KW-1185">Reference proteome</keyword>